<evidence type="ECO:0000256" key="3">
    <source>
        <dbReference type="ARBA" id="ARBA00023015"/>
    </source>
</evidence>
<evidence type="ECO:0000313" key="10">
    <source>
        <dbReference type="EMBL" id="MCS2608052.1"/>
    </source>
</evidence>
<dbReference type="InterPro" id="IPR016032">
    <property type="entry name" value="Sig_transdc_resp-reg_C-effctor"/>
</dbReference>
<evidence type="ECO:0000313" key="11">
    <source>
        <dbReference type="Proteomes" id="UP001165542"/>
    </source>
</evidence>
<dbReference type="Pfam" id="PF00072">
    <property type="entry name" value="Response_reg"/>
    <property type="match status" value="1"/>
</dbReference>
<dbReference type="Gene3D" id="6.10.250.690">
    <property type="match status" value="1"/>
</dbReference>
<dbReference type="Gene3D" id="3.40.50.2300">
    <property type="match status" value="1"/>
</dbReference>
<dbReference type="InterPro" id="IPR001789">
    <property type="entry name" value="Sig_transdc_resp-reg_receiver"/>
</dbReference>
<proteinExistence type="predicted"/>
<dbReference type="RefSeq" id="WP_259034547.1">
    <property type="nucleotide sequence ID" value="NZ_JAJISC010000001.1"/>
</dbReference>
<dbReference type="CDD" id="cd17574">
    <property type="entry name" value="REC_OmpR"/>
    <property type="match status" value="1"/>
</dbReference>
<organism evidence="10 11">
    <name type="scientific">Halomonas dongshanensis</name>
    <dbReference type="NCBI Taxonomy" id="2890835"/>
    <lineage>
        <taxon>Bacteria</taxon>
        <taxon>Pseudomonadati</taxon>
        <taxon>Pseudomonadota</taxon>
        <taxon>Gammaproteobacteria</taxon>
        <taxon>Oceanospirillales</taxon>
        <taxon>Halomonadaceae</taxon>
        <taxon>Halomonas</taxon>
    </lineage>
</organism>
<dbReference type="SMART" id="SM00862">
    <property type="entry name" value="Trans_reg_C"/>
    <property type="match status" value="1"/>
</dbReference>
<evidence type="ECO:0000259" key="8">
    <source>
        <dbReference type="PROSITE" id="PS50110"/>
    </source>
</evidence>
<keyword evidence="5" id="KW-0804">Transcription</keyword>
<dbReference type="Gene3D" id="1.10.10.10">
    <property type="entry name" value="Winged helix-like DNA-binding domain superfamily/Winged helix DNA-binding domain"/>
    <property type="match status" value="1"/>
</dbReference>
<gene>
    <name evidence="10" type="ORF">LLY24_01790</name>
</gene>
<dbReference type="CDD" id="cd00383">
    <property type="entry name" value="trans_reg_C"/>
    <property type="match status" value="1"/>
</dbReference>
<keyword evidence="1 6" id="KW-0597">Phosphoprotein</keyword>
<dbReference type="PROSITE" id="PS51755">
    <property type="entry name" value="OMPR_PHOB"/>
    <property type="match status" value="1"/>
</dbReference>
<keyword evidence="4 7" id="KW-0238">DNA-binding</keyword>
<sequence>MDEATLAVTSIDPNPVNDLILVVDDDEELCALICDYLERMGYRTRRAGNGPQMWQQLDESVDLVVLDLMLPGEDGLSLCRRLRHQGNLPVIMISAMGASAERILGLEMGADDYLCKPFDPRELLARVRAVRRRGDQAGEPLRIEEESERRIADWRLDLRGRRLHSPQGAVFDLARSDFLVLKALSETPNRIISRDELSRQAFGRDHLPSDRAIDVCISRLRHYLEDNARRPRLIRTVRNEGYLLELV</sequence>
<dbReference type="InterPro" id="IPR001867">
    <property type="entry name" value="OmpR/PhoB-type_DNA-bd"/>
</dbReference>
<evidence type="ECO:0000256" key="7">
    <source>
        <dbReference type="PROSITE-ProRule" id="PRU01091"/>
    </source>
</evidence>
<protein>
    <submittedName>
        <fullName evidence="10">Response regulator transcription factor</fullName>
    </submittedName>
</protein>
<dbReference type="SUPFAM" id="SSF46894">
    <property type="entry name" value="C-terminal effector domain of the bipartite response regulators"/>
    <property type="match status" value="1"/>
</dbReference>
<keyword evidence="2" id="KW-0902">Two-component regulatory system</keyword>
<evidence type="ECO:0000256" key="4">
    <source>
        <dbReference type="ARBA" id="ARBA00023125"/>
    </source>
</evidence>
<feature type="DNA-binding region" description="OmpR/PhoB-type" evidence="7">
    <location>
        <begin position="146"/>
        <end position="246"/>
    </location>
</feature>
<feature type="domain" description="Response regulatory" evidence="8">
    <location>
        <begin position="19"/>
        <end position="131"/>
    </location>
</feature>
<evidence type="ECO:0000256" key="5">
    <source>
        <dbReference type="ARBA" id="ARBA00023163"/>
    </source>
</evidence>
<feature type="domain" description="OmpR/PhoB-type" evidence="9">
    <location>
        <begin position="146"/>
        <end position="246"/>
    </location>
</feature>
<feature type="modified residue" description="4-aspartylphosphate" evidence="6">
    <location>
        <position position="67"/>
    </location>
</feature>
<evidence type="ECO:0000256" key="1">
    <source>
        <dbReference type="ARBA" id="ARBA00022553"/>
    </source>
</evidence>
<comment type="caution">
    <text evidence="10">The sequence shown here is derived from an EMBL/GenBank/DDBJ whole genome shotgun (WGS) entry which is preliminary data.</text>
</comment>
<accession>A0ABT2E901</accession>
<dbReference type="PROSITE" id="PS50110">
    <property type="entry name" value="RESPONSE_REGULATORY"/>
    <property type="match status" value="1"/>
</dbReference>
<evidence type="ECO:0000256" key="6">
    <source>
        <dbReference type="PROSITE-ProRule" id="PRU00169"/>
    </source>
</evidence>
<dbReference type="InterPro" id="IPR036388">
    <property type="entry name" value="WH-like_DNA-bd_sf"/>
</dbReference>
<keyword evidence="3" id="KW-0805">Transcription regulation</keyword>
<dbReference type="EMBL" id="JAJISC010000001">
    <property type="protein sequence ID" value="MCS2608052.1"/>
    <property type="molecule type" value="Genomic_DNA"/>
</dbReference>
<dbReference type="InterPro" id="IPR011006">
    <property type="entry name" value="CheY-like_superfamily"/>
</dbReference>
<name>A0ABT2E901_9GAMM</name>
<dbReference type="SUPFAM" id="SSF52172">
    <property type="entry name" value="CheY-like"/>
    <property type="match status" value="1"/>
</dbReference>
<dbReference type="InterPro" id="IPR039420">
    <property type="entry name" value="WalR-like"/>
</dbReference>
<dbReference type="PANTHER" id="PTHR48111">
    <property type="entry name" value="REGULATOR OF RPOS"/>
    <property type="match status" value="1"/>
</dbReference>
<reference evidence="10" key="1">
    <citation type="submission" date="2021-11" db="EMBL/GenBank/DDBJ databases">
        <title>Halomonas sp., isolated from a coastal aquaculture zone in Dongshan Bay.</title>
        <authorList>
            <person name="Lin W."/>
        </authorList>
    </citation>
    <scope>NUCLEOTIDE SEQUENCE</scope>
    <source>
        <strain evidence="10">Yzlin-01</strain>
    </source>
</reference>
<dbReference type="PANTHER" id="PTHR48111:SF4">
    <property type="entry name" value="DNA-BINDING DUAL TRANSCRIPTIONAL REGULATOR OMPR"/>
    <property type="match status" value="1"/>
</dbReference>
<evidence type="ECO:0000259" key="9">
    <source>
        <dbReference type="PROSITE" id="PS51755"/>
    </source>
</evidence>
<evidence type="ECO:0000256" key="2">
    <source>
        <dbReference type="ARBA" id="ARBA00023012"/>
    </source>
</evidence>
<dbReference type="Pfam" id="PF00486">
    <property type="entry name" value="Trans_reg_C"/>
    <property type="match status" value="1"/>
</dbReference>
<keyword evidence="11" id="KW-1185">Reference proteome</keyword>
<dbReference type="SMART" id="SM00448">
    <property type="entry name" value="REC"/>
    <property type="match status" value="1"/>
</dbReference>
<dbReference type="Proteomes" id="UP001165542">
    <property type="component" value="Unassembled WGS sequence"/>
</dbReference>